<gene>
    <name evidence="1" type="ORF">CGI_10000664</name>
</gene>
<dbReference type="HOGENOM" id="CLU_2724655_0_0_1"/>
<name>K1PFB9_MAGGI</name>
<organism evidence="1">
    <name type="scientific">Magallana gigas</name>
    <name type="common">Pacific oyster</name>
    <name type="synonym">Crassostrea gigas</name>
    <dbReference type="NCBI Taxonomy" id="29159"/>
    <lineage>
        <taxon>Eukaryota</taxon>
        <taxon>Metazoa</taxon>
        <taxon>Spiralia</taxon>
        <taxon>Lophotrochozoa</taxon>
        <taxon>Mollusca</taxon>
        <taxon>Bivalvia</taxon>
        <taxon>Autobranchia</taxon>
        <taxon>Pteriomorphia</taxon>
        <taxon>Ostreida</taxon>
        <taxon>Ostreoidea</taxon>
        <taxon>Ostreidae</taxon>
        <taxon>Magallana</taxon>
    </lineage>
</organism>
<dbReference type="AlphaFoldDB" id="K1PFB9"/>
<evidence type="ECO:0000313" key="1">
    <source>
        <dbReference type="EMBL" id="EKC17514.1"/>
    </source>
</evidence>
<dbReference type="EMBL" id="JH822772">
    <property type="protein sequence ID" value="EKC17514.1"/>
    <property type="molecule type" value="Genomic_DNA"/>
</dbReference>
<proteinExistence type="predicted"/>
<accession>K1PFB9</accession>
<dbReference type="InParanoid" id="K1PFB9"/>
<sequence>MAVGHLGTILTTEDMCGMLLGANIEPASATYIHQTCNTVGKLITDVNKNSMKKIGQDIQERSGKHHSKLPHK</sequence>
<reference evidence="1" key="1">
    <citation type="journal article" date="2012" name="Nature">
        <title>The oyster genome reveals stress adaptation and complexity of shell formation.</title>
        <authorList>
            <person name="Zhang G."/>
            <person name="Fang X."/>
            <person name="Guo X."/>
            <person name="Li L."/>
            <person name="Luo R."/>
            <person name="Xu F."/>
            <person name="Yang P."/>
            <person name="Zhang L."/>
            <person name="Wang X."/>
            <person name="Qi H."/>
            <person name="Xiong Z."/>
            <person name="Que H."/>
            <person name="Xie Y."/>
            <person name="Holland P.W."/>
            <person name="Paps J."/>
            <person name="Zhu Y."/>
            <person name="Wu F."/>
            <person name="Chen Y."/>
            <person name="Wang J."/>
            <person name="Peng C."/>
            <person name="Meng J."/>
            <person name="Yang L."/>
            <person name="Liu J."/>
            <person name="Wen B."/>
            <person name="Zhang N."/>
            <person name="Huang Z."/>
            <person name="Zhu Q."/>
            <person name="Feng Y."/>
            <person name="Mount A."/>
            <person name="Hedgecock D."/>
            <person name="Xu Z."/>
            <person name="Liu Y."/>
            <person name="Domazet-Loso T."/>
            <person name="Du Y."/>
            <person name="Sun X."/>
            <person name="Zhang S."/>
            <person name="Liu B."/>
            <person name="Cheng P."/>
            <person name="Jiang X."/>
            <person name="Li J."/>
            <person name="Fan D."/>
            <person name="Wang W."/>
            <person name="Fu W."/>
            <person name="Wang T."/>
            <person name="Wang B."/>
            <person name="Zhang J."/>
            <person name="Peng Z."/>
            <person name="Li Y."/>
            <person name="Li N."/>
            <person name="Wang J."/>
            <person name="Chen M."/>
            <person name="He Y."/>
            <person name="Tan F."/>
            <person name="Song X."/>
            <person name="Zheng Q."/>
            <person name="Huang R."/>
            <person name="Yang H."/>
            <person name="Du X."/>
            <person name="Chen L."/>
            <person name="Yang M."/>
            <person name="Gaffney P.M."/>
            <person name="Wang S."/>
            <person name="Luo L."/>
            <person name="She Z."/>
            <person name="Ming Y."/>
            <person name="Huang W."/>
            <person name="Zhang S."/>
            <person name="Huang B."/>
            <person name="Zhang Y."/>
            <person name="Qu T."/>
            <person name="Ni P."/>
            <person name="Miao G."/>
            <person name="Wang J."/>
            <person name="Wang Q."/>
            <person name="Steinberg C.E."/>
            <person name="Wang H."/>
            <person name="Li N."/>
            <person name="Qian L."/>
            <person name="Zhang G."/>
            <person name="Li Y."/>
            <person name="Yang H."/>
            <person name="Liu X."/>
            <person name="Wang J."/>
            <person name="Yin Y."/>
            <person name="Wang J."/>
        </authorList>
    </citation>
    <scope>NUCLEOTIDE SEQUENCE [LARGE SCALE GENOMIC DNA]</scope>
    <source>
        <strain evidence="1">05x7-T-G4-1.051#20</strain>
    </source>
</reference>
<protein>
    <submittedName>
        <fullName evidence="1">Uncharacterized protein</fullName>
    </submittedName>
</protein>